<comment type="caution">
    <text evidence="1">The sequence shown here is derived from an EMBL/GenBank/DDBJ whole genome shotgun (WGS) entry which is preliminary data.</text>
</comment>
<dbReference type="Proteomes" id="UP001320706">
    <property type="component" value="Unassembled WGS sequence"/>
</dbReference>
<organism evidence="1 2">
    <name type="scientific">Zalaria obscura</name>
    <dbReference type="NCBI Taxonomy" id="2024903"/>
    <lineage>
        <taxon>Eukaryota</taxon>
        <taxon>Fungi</taxon>
        <taxon>Dikarya</taxon>
        <taxon>Ascomycota</taxon>
        <taxon>Pezizomycotina</taxon>
        <taxon>Dothideomycetes</taxon>
        <taxon>Dothideomycetidae</taxon>
        <taxon>Dothideales</taxon>
        <taxon>Zalariaceae</taxon>
        <taxon>Zalaria</taxon>
    </lineage>
</organism>
<proteinExistence type="predicted"/>
<name>A0ACC3SI91_9PEZI</name>
<keyword evidence="2" id="KW-1185">Reference proteome</keyword>
<dbReference type="EMBL" id="JAMKPW020000011">
    <property type="protein sequence ID" value="KAK8213610.1"/>
    <property type="molecule type" value="Genomic_DNA"/>
</dbReference>
<evidence type="ECO:0000313" key="2">
    <source>
        <dbReference type="Proteomes" id="UP001320706"/>
    </source>
</evidence>
<evidence type="ECO:0000313" key="1">
    <source>
        <dbReference type="EMBL" id="KAK8213610.1"/>
    </source>
</evidence>
<sequence>MAVAIAIATANAKMPHRFPFAGHGENDSRDIEEEGELVLGEQSIGRERKGSLLGRLQPFQRFQRIQGWLRREGDGEGMGDEEDLVEEPCQEPERIDEEQKAPDEDLQLPPKRPGHMRRLSRRVIPELPRPQTFRRQNSEKRERLEPVEQKRAVSEDRRPISSTKRLPSPPPAPLPRLSAPEAGTPPLPSALGFWRDRWGRNPNGSEDADGQPDEPLSDPPPIDGDERIFLQSGEDDDDDSIDPRELQEELDAKWILNLSMHFRDKSQREKFFVTYAQEPNKWRRVTVSCDYRNAQPDSLEADLKSLRYQRDKSERIYKAIRDSLTEIQFYPTVTNLKLETDDERLHVHVTEDVNEIIKYPSIGLVEHVICPRYCEKDVVFESHLSGFVYRVRAGGAIFIKKEIPGPDTVDEFLYEINALDALRGSESVIEFHGLVVDDEELLVKGLLISFASQGALVDLLYDYKGTPEMPWSKRLKWAYQTVQGLSEIHEAGFVQGDFTLSNIVVDEHDHAKIIDINRRGCPVGWEPPELQRLIESGQRIGMVIGVKSDLFQLGMVLWALGESCDEPEREMRPLAQITDPKVPAWYQRVVDHCLSDRPQNRLSARKLLAMFDANMPSSSSPESPAQDFRSEIPEIKFSDHSFDGSATVSLSDIEEEKRRRRVTYAESDRDHAPSTSYRYDSSGSYIIGQRGRSPRLDARSRRRSSPYAIPLSSRTSLSSSSDREAGERWKPVCVDDDDARDAAGDGNDDPAAERLRVRDVDRQRMPPPPLPLSGKGVTLRAHDEAERPPYSPAMFDAAGIQELTGQSSDACAAETEHPLRRQEGVYFSPPLHQDSVFDEQVIESLDFAEHSPPHPQPEEIGLPAMEPGTESAGDRDIDTVTREPGPEPTTPKPYSSALPTPEGPSSQAPPLPAQATEELPSKPIEPTEPVPSQDETKGPKTATNRNEITTYDE</sequence>
<accession>A0ACC3SI91</accession>
<protein>
    <submittedName>
        <fullName evidence="1">Uncharacterized protein</fullName>
    </submittedName>
</protein>
<reference evidence="1" key="1">
    <citation type="submission" date="2024-02" db="EMBL/GenBank/DDBJ databases">
        <title>Metagenome Assembled Genome of Zalaria obscura JY119.</title>
        <authorList>
            <person name="Vighnesh L."/>
            <person name="Jagadeeshwari U."/>
            <person name="Venkata Ramana C."/>
            <person name="Sasikala C."/>
        </authorList>
    </citation>
    <scope>NUCLEOTIDE SEQUENCE</scope>
    <source>
        <strain evidence="1">JY119</strain>
    </source>
</reference>
<gene>
    <name evidence="1" type="ORF">M8818_002914</name>
</gene>